<sequence>MLYSALVKPNLEYAVNNWSPFLKKDVNAMKSIKRRANKLVKNIKQMSYELRLKGLEIQPLVERRESGDLIQMFKKAKGIDSVNLIKRIKYNKSTS</sequence>
<evidence type="ECO:0000313" key="1">
    <source>
        <dbReference type="EMBL" id="CAF0759681.1"/>
    </source>
</evidence>
<comment type="caution">
    <text evidence="1">The sequence shown here is derived from an EMBL/GenBank/DDBJ whole genome shotgun (WGS) entry which is preliminary data.</text>
</comment>
<gene>
    <name evidence="1" type="ORF">OXX778_LOCUS4361</name>
</gene>
<reference evidence="1" key="1">
    <citation type="submission" date="2021-02" db="EMBL/GenBank/DDBJ databases">
        <authorList>
            <person name="Nowell W R."/>
        </authorList>
    </citation>
    <scope>NUCLEOTIDE SEQUENCE</scope>
    <source>
        <strain evidence="1">Ploen Becks lab</strain>
    </source>
</reference>
<evidence type="ECO:0000313" key="2">
    <source>
        <dbReference type="Proteomes" id="UP000663879"/>
    </source>
</evidence>
<accession>A0A813Q155</accession>
<organism evidence="1 2">
    <name type="scientific">Brachionus calyciflorus</name>
    <dbReference type="NCBI Taxonomy" id="104777"/>
    <lineage>
        <taxon>Eukaryota</taxon>
        <taxon>Metazoa</taxon>
        <taxon>Spiralia</taxon>
        <taxon>Gnathifera</taxon>
        <taxon>Rotifera</taxon>
        <taxon>Eurotatoria</taxon>
        <taxon>Monogononta</taxon>
        <taxon>Pseudotrocha</taxon>
        <taxon>Ploima</taxon>
        <taxon>Brachionidae</taxon>
        <taxon>Brachionus</taxon>
    </lineage>
</organism>
<dbReference type="AlphaFoldDB" id="A0A813Q155"/>
<dbReference type="EMBL" id="CAJNOC010000423">
    <property type="protein sequence ID" value="CAF0759681.1"/>
    <property type="molecule type" value="Genomic_DNA"/>
</dbReference>
<dbReference type="Proteomes" id="UP000663879">
    <property type="component" value="Unassembled WGS sequence"/>
</dbReference>
<name>A0A813Q155_9BILA</name>
<protein>
    <submittedName>
        <fullName evidence="1">Uncharacterized protein</fullName>
    </submittedName>
</protein>
<keyword evidence="2" id="KW-1185">Reference proteome</keyword>
<proteinExistence type="predicted"/>
<dbReference type="OrthoDB" id="9200451at2759"/>